<reference evidence="5" key="1">
    <citation type="submission" date="2022-06" db="EMBL/GenBank/DDBJ databases">
        <title>Aeoliella straminimaris, a novel planctomycete from sediments.</title>
        <authorList>
            <person name="Vitorino I.R."/>
            <person name="Lage O.M."/>
        </authorList>
    </citation>
    <scope>NUCLEOTIDE SEQUENCE</scope>
    <source>
        <strain evidence="5">ICT_H6.2</strain>
    </source>
</reference>
<gene>
    <name evidence="5" type="ORF">NG895_15875</name>
</gene>
<dbReference type="Pfam" id="PF01345">
    <property type="entry name" value="DUF11"/>
    <property type="match status" value="3"/>
</dbReference>
<sequence>MHRPTLTIITLIAALAVGPMQAMAEQPSLSSRLSKLRQSWSGEEDSQQPVQQTAHAEPAKRGIAGDLFHMLGGKPSDAQAPRVASRPTDALPPPPTQRAGSVLSKPQESPAGSYDIFTALGGKTGSQPTPTLAPQPTEAPAKLASRPTGTPRRRSTGDVALDLIGTTAPSSDTSGVGQRQEQAPLVTKSLDELEETPVTGPSFGAEDNLLEPSTNAGFSSAADAAELAALPQTTLPEPTAPVSDMPQAAPIEPTPTAEVESPSFEKATEQNETADEMTLAPATDRSDSMMLDWSAAPEASLKQETPKPAATKPVEAQQPATEVTSSPTAERAFGGEATATVSDHGEQDVWISTPANNASSFSAGSASENLLVSEQLPQIISRVSGPKTILIGREAKYQVTIQNRGNAAANQLSTEIVAPAWADVVHVTASAGAVQRPTNQAGGTTLRWDVSSLQAGRSQTLDVVLVPKTSQPLSLGVSWHHAPVAATTMVEVQEPKLAMSISGPNEVFFGRPQTYRLSINNPGTGPAENIVVQLMPPGGSQAVSSYRIDRLGAGEAKSVDIEITARDPGELAIKAVAAADGNLRTETAQQIFCRQAELNVDWRGPERKYAGTEATYYFRVRNPGTASADQVVFDVNLPAGFEFRAASDGHQFDAASQRVIWKIGTLRPGDDCYLELRGIVNQAGQNEFRFAAVNSQGDVRDASAASTNVVALADLKLDVTDPKGPVPVGSNVVYDITVTNRGRSTASEVNIVGLFSEGIEPVSADGAEATIADGRVGFHTISSLPAGQQVKLKIRARAQSAGTHLFRAEVLCRDLDIKLAAEETTRFFEDESTTAADGAPLNSASRAARFE</sequence>
<accession>A0A9X2JI77</accession>
<evidence type="ECO:0000313" key="6">
    <source>
        <dbReference type="Proteomes" id="UP001155241"/>
    </source>
</evidence>
<dbReference type="Proteomes" id="UP001155241">
    <property type="component" value="Unassembled WGS sequence"/>
</dbReference>
<feature type="compositionally biased region" description="Polar residues" evidence="1">
    <location>
        <begin position="125"/>
        <end position="134"/>
    </location>
</feature>
<comment type="caution">
    <text evidence="5">The sequence shown here is derived from an EMBL/GenBank/DDBJ whole genome shotgun (WGS) entry which is preliminary data.</text>
</comment>
<dbReference type="Pfam" id="PF07705">
    <property type="entry name" value="CARDB"/>
    <property type="match status" value="1"/>
</dbReference>
<feature type="compositionally biased region" description="Low complexity" evidence="1">
    <location>
        <begin position="28"/>
        <end position="41"/>
    </location>
</feature>
<feature type="signal peptide" evidence="2">
    <location>
        <begin position="1"/>
        <end position="24"/>
    </location>
</feature>
<feature type="compositionally biased region" description="Polar residues" evidence="1">
    <location>
        <begin position="318"/>
        <end position="328"/>
    </location>
</feature>
<dbReference type="PANTHER" id="PTHR34819">
    <property type="entry name" value="LARGE CYSTEINE-RICH PERIPLASMIC PROTEIN OMCB"/>
    <property type="match status" value="1"/>
</dbReference>
<feature type="chain" id="PRO_5040895006" description="Large cysteine-rich periplasmic protein OmcB" evidence="2">
    <location>
        <begin position="25"/>
        <end position="851"/>
    </location>
</feature>
<evidence type="ECO:0000313" key="5">
    <source>
        <dbReference type="EMBL" id="MCO6045388.1"/>
    </source>
</evidence>
<evidence type="ECO:0000259" key="3">
    <source>
        <dbReference type="Pfam" id="PF01345"/>
    </source>
</evidence>
<dbReference type="Gene3D" id="2.60.40.10">
    <property type="entry name" value="Immunoglobulins"/>
    <property type="match status" value="3"/>
</dbReference>
<dbReference type="InterPro" id="IPR013783">
    <property type="entry name" value="Ig-like_fold"/>
</dbReference>
<dbReference type="AlphaFoldDB" id="A0A9X2JI77"/>
<dbReference type="RefSeq" id="WP_252853502.1">
    <property type="nucleotide sequence ID" value="NZ_JAMXLR010000055.1"/>
</dbReference>
<feature type="domain" description="CARDB" evidence="4">
    <location>
        <begin position="495"/>
        <end position="581"/>
    </location>
</feature>
<evidence type="ECO:0008006" key="7">
    <source>
        <dbReference type="Google" id="ProtNLM"/>
    </source>
</evidence>
<feature type="compositionally biased region" description="Polar residues" evidence="1">
    <location>
        <begin position="167"/>
        <end position="181"/>
    </location>
</feature>
<feature type="region of interest" description="Disordered" evidence="1">
    <location>
        <begin position="831"/>
        <end position="851"/>
    </location>
</feature>
<name>A0A9X2JI77_9BACT</name>
<keyword evidence="2" id="KW-0732">Signal</keyword>
<protein>
    <recommendedName>
        <fullName evidence="7">Large cysteine-rich periplasmic protein OmcB</fullName>
    </recommendedName>
</protein>
<evidence type="ECO:0000256" key="2">
    <source>
        <dbReference type="SAM" id="SignalP"/>
    </source>
</evidence>
<dbReference type="InterPro" id="IPR011635">
    <property type="entry name" value="CARDB"/>
</dbReference>
<keyword evidence="6" id="KW-1185">Reference proteome</keyword>
<feature type="compositionally biased region" description="Low complexity" evidence="1">
    <location>
        <begin position="221"/>
        <end position="230"/>
    </location>
</feature>
<feature type="region of interest" description="Disordered" evidence="1">
    <location>
        <begin position="28"/>
        <end position="332"/>
    </location>
</feature>
<feature type="domain" description="DUF11" evidence="3">
    <location>
        <begin position="714"/>
        <end position="812"/>
    </location>
</feature>
<dbReference type="EMBL" id="JAMXLR010000055">
    <property type="protein sequence ID" value="MCO6045388.1"/>
    <property type="molecule type" value="Genomic_DNA"/>
</dbReference>
<dbReference type="InterPro" id="IPR001434">
    <property type="entry name" value="OmcB-like_DUF11"/>
</dbReference>
<dbReference type="InterPro" id="IPR051172">
    <property type="entry name" value="Chlamydia_OmcB"/>
</dbReference>
<feature type="domain" description="DUF11" evidence="3">
    <location>
        <begin position="609"/>
        <end position="696"/>
    </location>
</feature>
<feature type="domain" description="DUF11" evidence="3">
    <location>
        <begin position="385"/>
        <end position="464"/>
    </location>
</feature>
<evidence type="ECO:0000259" key="4">
    <source>
        <dbReference type="Pfam" id="PF07705"/>
    </source>
</evidence>
<organism evidence="5 6">
    <name type="scientific">Aeoliella straminimaris</name>
    <dbReference type="NCBI Taxonomy" id="2954799"/>
    <lineage>
        <taxon>Bacteria</taxon>
        <taxon>Pseudomonadati</taxon>
        <taxon>Planctomycetota</taxon>
        <taxon>Planctomycetia</taxon>
        <taxon>Pirellulales</taxon>
        <taxon>Lacipirellulaceae</taxon>
        <taxon>Aeoliella</taxon>
    </lineage>
</organism>
<proteinExistence type="predicted"/>
<evidence type="ECO:0000256" key="1">
    <source>
        <dbReference type="SAM" id="MobiDB-lite"/>
    </source>
</evidence>